<dbReference type="Proteomes" id="UP000593594">
    <property type="component" value="Chromosome"/>
</dbReference>
<evidence type="ECO:0000259" key="1">
    <source>
        <dbReference type="Pfam" id="PF04073"/>
    </source>
</evidence>
<dbReference type="KEGG" id="kmn:HW532_16935"/>
<proteinExistence type="predicted"/>
<gene>
    <name evidence="2" type="ORF">HW532_16935</name>
</gene>
<dbReference type="PANTHER" id="PTHR30411:SF1">
    <property type="entry name" value="CYTOPLASMIC PROTEIN"/>
    <property type="match status" value="1"/>
</dbReference>
<dbReference type="CDD" id="cd04333">
    <property type="entry name" value="ProX_deacylase"/>
    <property type="match status" value="1"/>
</dbReference>
<feature type="domain" description="YbaK/aminoacyl-tRNA synthetase-associated" evidence="1">
    <location>
        <begin position="29"/>
        <end position="147"/>
    </location>
</feature>
<organism evidence="2 3">
    <name type="scientific">Kaustia mangrovi</name>
    <dbReference type="NCBI Taxonomy" id="2593653"/>
    <lineage>
        <taxon>Bacteria</taxon>
        <taxon>Pseudomonadati</taxon>
        <taxon>Pseudomonadota</taxon>
        <taxon>Alphaproteobacteria</taxon>
        <taxon>Hyphomicrobiales</taxon>
        <taxon>Parvibaculaceae</taxon>
        <taxon>Kaustia</taxon>
    </lineage>
</organism>
<dbReference type="RefSeq" id="WP_246479247.1">
    <property type="nucleotide sequence ID" value="NZ_CP058214.1"/>
</dbReference>
<dbReference type="InterPro" id="IPR036754">
    <property type="entry name" value="YbaK/aa-tRNA-synt-asso_dom_sf"/>
</dbReference>
<dbReference type="Gene3D" id="3.90.960.10">
    <property type="entry name" value="YbaK/aminoacyl-tRNA synthetase-associated domain"/>
    <property type="match status" value="1"/>
</dbReference>
<evidence type="ECO:0000313" key="3">
    <source>
        <dbReference type="Proteomes" id="UP000593594"/>
    </source>
</evidence>
<dbReference type="InterPro" id="IPR007214">
    <property type="entry name" value="YbaK/aa-tRNA-synth-assoc-dom"/>
</dbReference>
<protein>
    <submittedName>
        <fullName evidence="2">YbaK/EbsC family protein</fullName>
    </submittedName>
</protein>
<dbReference type="SUPFAM" id="SSF55826">
    <property type="entry name" value="YbaK/ProRS associated domain"/>
    <property type="match status" value="1"/>
</dbReference>
<accession>A0A7S8HD90</accession>
<dbReference type="GO" id="GO:0002161">
    <property type="term" value="F:aminoacyl-tRNA deacylase activity"/>
    <property type="evidence" value="ECO:0007669"/>
    <property type="project" value="InterPro"/>
</dbReference>
<keyword evidence="3" id="KW-1185">Reference proteome</keyword>
<name>A0A7S8HD90_9HYPH</name>
<evidence type="ECO:0000313" key="2">
    <source>
        <dbReference type="EMBL" id="QPC44234.1"/>
    </source>
</evidence>
<dbReference type="EMBL" id="CP058214">
    <property type="protein sequence ID" value="QPC44234.1"/>
    <property type="molecule type" value="Genomic_DNA"/>
</dbReference>
<sequence length="157" mass="16627">MNLPKSALKVHDAAARLELPVSIRQMDDSTRTAEDAAAACGCTVAQIVKSLVFRGRETGPPCLLLVSGVNRVDEARAAEAAGEPLERPDARFVRDVTGFAIGGIPPFGHASEIAAYMDEDLLAFDEVWAAAGTPNCVMALRPDRLRDAIGATVIAVR</sequence>
<dbReference type="PANTHER" id="PTHR30411">
    <property type="entry name" value="CYTOPLASMIC PROTEIN"/>
    <property type="match status" value="1"/>
</dbReference>
<dbReference type="Pfam" id="PF04073">
    <property type="entry name" value="tRNA_edit"/>
    <property type="match status" value="1"/>
</dbReference>
<reference evidence="2 3" key="1">
    <citation type="submission" date="2020-06" db="EMBL/GenBank/DDBJ databases">
        <title>Genome sequence of 2 isolates from Red Sea Mangroves.</title>
        <authorList>
            <person name="Sefrji F."/>
            <person name="Michoud G."/>
            <person name="Merlino G."/>
            <person name="Daffonchio D."/>
        </authorList>
    </citation>
    <scope>NUCLEOTIDE SEQUENCE [LARGE SCALE GENOMIC DNA]</scope>
    <source>
        <strain evidence="2 3">R1DC25</strain>
    </source>
</reference>
<dbReference type="AlphaFoldDB" id="A0A7S8HD90"/>